<comment type="caution">
    <text evidence="2">The sequence shown here is derived from an EMBL/GenBank/DDBJ whole genome shotgun (WGS) entry which is preliminary data.</text>
</comment>
<evidence type="ECO:0000313" key="2">
    <source>
        <dbReference type="EMBL" id="KAK2189733.1"/>
    </source>
</evidence>
<sequence length="229" mass="25354">MKGFYSGLKEVWGPKKKGPVHLKSTDGIETSSDSKRVVARWSELLHVPGDIDYEALDIPQRITKTSLDETPTMAEMARAIAGLKDGKPPGGDGIPAEIWKHGRDNLFSRLHQLITNAWELPEKCIEQGRLLYMVFVDFSKALDTVGRTGLRQLLRKYGCPEKFTTIIEALHTGMMVNFSVGGEVSESFSVTNGVKQGCVLAHTLFSIVLSAMFDEAFRDMGDGVHIQSR</sequence>
<feature type="domain" description="Reverse transcriptase" evidence="1">
    <location>
        <begin position="125"/>
        <end position="215"/>
    </location>
</feature>
<keyword evidence="3" id="KW-1185">Reference proteome</keyword>
<dbReference type="Pfam" id="PF00078">
    <property type="entry name" value="RVT_1"/>
    <property type="match status" value="1"/>
</dbReference>
<dbReference type="InterPro" id="IPR000477">
    <property type="entry name" value="RT_dom"/>
</dbReference>
<protein>
    <recommendedName>
        <fullName evidence="1">Reverse transcriptase domain-containing protein</fullName>
    </recommendedName>
</protein>
<dbReference type="EMBL" id="JAODUO010000098">
    <property type="protein sequence ID" value="KAK2189733.1"/>
    <property type="molecule type" value="Genomic_DNA"/>
</dbReference>
<organism evidence="2 3">
    <name type="scientific">Ridgeia piscesae</name>
    <name type="common">Tubeworm</name>
    <dbReference type="NCBI Taxonomy" id="27915"/>
    <lineage>
        <taxon>Eukaryota</taxon>
        <taxon>Metazoa</taxon>
        <taxon>Spiralia</taxon>
        <taxon>Lophotrochozoa</taxon>
        <taxon>Annelida</taxon>
        <taxon>Polychaeta</taxon>
        <taxon>Sedentaria</taxon>
        <taxon>Canalipalpata</taxon>
        <taxon>Sabellida</taxon>
        <taxon>Siboglinidae</taxon>
        <taxon>Ridgeia</taxon>
    </lineage>
</organism>
<gene>
    <name evidence="2" type="ORF">NP493_98g01019</name>
</gene>
<evidence type="ECO:0000313" key="3">
    <source>
        <dbReference type="Proteomes" id="UP001209878"/>
    </source>
</evidence>
<proteinExistence type="predicted"/>
<accession>A0AAD9P7R9</accession>
<evidence type="ECO:0000259" key="1">
    <source>
        <dbReference type="Pfam" id="PF00078"/>
    </source>
</evidence>
<dbReference type="Proteomes" id="UP001209878">
    <property type="component" value="Unassembled WGS sequence"/>
</dbReference>
<name>A0AAD9P7R9_RIDPI</name>
<dbReference type="AlphaFoldDB" id="A0AAD9P7R9"/>
<dbReference type="PANTHER" id="PTHR19446">
    <property type="entry name" value="REVERSE TRANSCRIPTASES"/>
    <property type="match status" value="1"/>
</dbReference>
<reference evidence="2" key="1">
    <citation type="journal article" date="2023" name="Mol. Biol. Evol.">
        <title>Third-Generation Sequencing Reveals the Adaptive Role of the Epigenome in Three Deep-Sea Polychaetes.</title>
        <authorList>
            <person name="Perez M."/>
            <person name="Aroh O."/>
            <person name="Sun Y."/>
            <person name="Lan Y."/>
            <person name="Juniper S.K."/>
            <person name="Young C.R."/>
            <person name="Angers B."/>
            <person name="Qian P.Y."/>
        </authorList>
    </citation>
    <scope>NUCLEOTIDE SEQUENCE</scope>
    <source>
        <strain evidence="2">R07B-5</strain>
    </source>
</reference>